<dbReference type="Proteomes" id="UP000801864">
    <property type="component" value="Unassembled WGS sequence"/>
</dbReference>
<protein>
    <submittedName>
        <fullName evidence="1">O-methylsterigmatocystin oxidoreductase</fullName>
    </submittedName>
</protein>
<dbReference type="AlphaFoldDB" id="A0A9P4X3D3"/>
<proteinExistence type="predicted"/>
<dbReference type="GO" id="GO:0004497">
    <property type="term" value="F:monooxygenase activity"/>
    <property type="evidence" value="ECO:0007669"/>
    <property type="project" value="InterPro"/>
</dbReference>
<comment type="caution">
    <text evidence="1">The sequence shown here is derived from an EMBL/GenBank/DDBJ whole genome shotgun (WGS) entry which is preliminary data.</text>
</comment>
<dbReference type="Gene3D" id="1.10.630.10">
    <property type="entry name" value="Cytochrome P450"/>
    <property type="match status" value="1"/>
</dbReference>
<dbReference type="EMBL" id="QLNT01000033">
    <property type="protein sequence ID" value="KAF3056117.1"/>
    <property type="molecule type" value="Genomic_DNA"/>
</dbReference>
<organism evidence="1 2">
    <name type="scientific">Trichoderma lentiforme</name>
    <dbReference type="NCBI Taxonomy" id="1567552"/>
    <lineage>
        <taxon>Eukaryota</taxon>
        <taxon>Fungi</taxon>
        <taxon>Dikarya</taxon>
        <taxon>Ascomycota</taxon>
        <taxon>Pezizomycotina</taxon>
        <taxon>Sordariomycetes</taxon>
        <taxon>Hypocreomycetidae</taxon>
        <taxon>Hypocreales</taxon>
        <taxon>Hypocreaceae</taxon>
        <taxon>Trichoderma</taxon>
    </lineage>
</organism>
<evidence type="ECO:0000313" key="2">
    <source>
        <dbReference type="Proteomes" id="UP000801864"/>
    </source>
</evidence>
<dbReference type="InterPro" id="IPR036396">
    <property type="entry name" value="Cyt_P450_sf"/>
</dbReference>
<gene>
    <name evidence="1" type="ORF">CFAM422_012884</name>
</gene>
<dbReference type="GO" id="GO:0016705">
    <property type="term" value="F:oxidoreductase activity, acting on paired donors, with incorporation or reduction of molecular oxygen"/>
    <property type="evidence" value="ECO:0007669"/>
    <property type="project" value="InterPro"/>
</dbReference>
<sequence>MTYGYTIDPKGLDLMIELADRAMEQFSQAAISGAWMVDIVPILRYLTEWLPRGWIKKAAKEWHQTLIETTERPMKFVRMQLAREVNKSAL</sequence>
<dbReference type="GO" id="GO:0020037">
    <property type="term" value="F:heme binding"/>
    <property type="evidence" value="ECO:0007669"/>
    <property type="project" value="InterPro"/>
</dbReference>
<evidence type="ECO:0000313" key="1">
    <source>
        <dbReference type="EMBL" id="KAF3056117.1"/>
    </source>
</evidence>
<accession>A0A9P4X3D3</accession>
<name>A0A9P4X3D3_9HYPO</name>
<reference evidence="1 2" key="1">
    <citation type="submission" date="2018-06" db="EMBL/GenBank/DDBJ databases">
        <title>Genome analysis of cellulolytic fungus Trichoderma lentiforme CFAM-422.</title>
        <authorList>
            <person name="Steindorff A.S."/>
            <person name="Formighieri E.F."/>
            <person name="Midorikawa G.E.O."/>
            <person name="Tamietti M.S."/>
            <person name="Ramos E.Z."/>
            <person name="Silva A.S."/>
            <person name="Bon E.P.S."/>
            <person name="Mendes T.D."/>
            <person name="Damaso M.C.T."/>
            <person name="Favaro L.C.L."/>
        </authorList>
    </citation>
    <scope>NUCLEOTIDE SEQUENCE [LARGE SCALE GENOMIC DNA]</scope>
    <source>
        <strain evidence="1 2">CFAM-422</strain>
    </source>
</reference>
<dbReference type="GO" id="GO:0005506">
    <property type="term" value="F:iron ion binding"/>
    <property type="evidence" value="ECO:0007669"/>
    <property type="project" value="InterPro"/>
</dbReference>
<keyword evidence="2" id="KW-1185">Reference proteome</keyword>